<dbReference type="Pfam" id="PF13843">
    <property type="entry name" value="DDE_Tnp_1_7"/>
    <property type="match status" value="1"/>
</dbReference>
<sequence length="412" mass="47804">MWASRNDVSYIPFYSNKFTRDRFSQIFWMLHLKTIPTTDAGPRTRLQLVSCFLEYINSKLLNYFTPGAEICVDESTIKFKGRVSFITYNPKKPTKWGIRVYTMADSNTGYICGILPYYGSLTTEKLIRPDLPISARIPLHLYTMLLEKVPGSQGHHMFTDRYYTSFILAEELLKLKCYLSGTILTNRKHLPNQIEKPKFGRKSTVAFRKGNTLVLSWKDKRVVTCLTNWNNAGMTSVRRMLRGDVEITVKKPNVVINYIKHMGGVDRADQLAATYCFLRKSLKWWRKPFFGGLEICSINSYLLYKMTKQQRGEQPLSHLKYVKTLVKQLTGDFHQIRARSSTSTSSSENDRLNGKLHNILTGVRKDCKVCSKRTKHDKRHQTTYYCDTCPDKPGIHLGNCFMKYHTKQNYKD</sequence>
<reference evidence="3" key="2">
    <citation type="journal article" date="2023" name="Commun. Biol.">
        <title>Intrasexual cuticular hydrocarbon dimorphism in a wasp sheds light on hydrocarbon biosynthesis genes in Hymenoptera.</title>
        <authorList>
            <person name="Moris V.C."/>
            <person name="Podsiadlowski L."/>
            <person name="Martin S."/>
            <person name="Oeyen J.P."/>
            <person name="Donath A."/>
            <person name="Petersen M."/>
            <person name="Wilbrandt J."/>
            <person name="Misof B."/>
            <person name="Liedtke D."/>
            <person name="Thamm M."/>
            <person name="Scheiner R."/>
            <person name="Schmitt T."/>
            <person name="Niehuis O."/>
        </authorList>
    </citation>
    <scope>NUCLEOTIDE SEQUENCE</scope>
    <source>
        <strain evidence="3">GBR_01_08_01A</strain>
    </source>
</reference>
<dbReference type="EMBL" id="JAIFRP010004526">
    <property type="protein sequence ID" value="KAK2574890.1"/>
    <property type="molecule type" value="Genomic_DNA"/>
</dbReference>
<keyword evidence="4" id="KW-1185">Reference proteome</keyword>
<dbReference type="Proteomes" id="UP001258017">
    <property type="component" value="Unassembled WGS sequence"/>
</dbReference>
<dbReference type="Pfam" id="PF13842">
    <property type="entry name" value="zf-Tnp_2"/>
    <property type="match status" value="1"/>
</dbReference>
<evidence type="ECO:0000313" key="4">
    <source>
        <dbReference type="Proteomes" id="UP001258017"/>
    </source>
</evidence>
<comment type="caution">
    <text evidence="3">The sequence shown here is derived from an EMBL/GenBank/DDBJ whole genome shotgun (WGS) entry which is preliminary data.</text>
</comment>
<feature type="domain" description="PiggyBac transposable element-derived protein 4 C-terminal zinc-finger" evidence="1">
    <location>
        <begin position="361"/>
        <end position="405"/>
    </location>
</feature>
<protein>
    <recommendedName>
        <fullName evidence="5">PiggyBac transposable element-derived protein domain-containing protein</fullName>
    </recommendedName>
</protein>
<dbReference type="PANTHER" id="PTHR46599">
    <property type="entry name" value="PIGGYBAC TRANSPOSABLE ELEMENT-DERIVED PROTEIN 4"/>
    <property type="match status" value="1"/>
</dbReference>
<evidence type="ECO:0008006" key="5">
    <source>
        <dbReference type="Google" id="ProtNLM"/>
    </source>
</evidence>
<dbReference type="PANTHER" id="PTHR46599:SF3">
    <property type="entry name" value="PIGGYBAC TRANSPOSABLE ELEMENT-DERIVED PROTEIN 4"/>
    <property type="match status" value="1"/>
</dbReference>
<feature type="domain" description="PiggyBac transposable element-derived protein" evidence="2">
    <location>
        <begin position="1"/>
        <end position="301"/>
    </location>
</feature>
<evidence type="ECO:0000313" key="3">
    <source>
        <dbReference type="EMBL" id="KAK2574890.1"/>
    </source>
</evidence>
<name>A0AAD9R891_9HYME</name>
<reference evidence="3" key="1">
    <citation type="submission" date="2021-08" db="EMBL/GenBank/DDBJ databases">
        <authorList>
            <person name="Misof B."/>
            <person name="Oliver O."/>
            <person name="Podsiadlowski L."/>
            <person name="Donath A."/>
            <person name="Peters R."/>
            <person name="Mayer C."/>
            <person name="Rust J."/>
            <person name="Gunkel S."/>
            <person name="Lesny P."/>
            <person name="Martin S."/>
            <person name="Oeyen J.P."/>
            <person name="Petersen M."/>
            <person name="Panagiotis P."/>
            <person name="Wilbrandt J."/>
            <person name="Tanja T."/>
        </authorList>
    </citation>
    <scope>NUCLEOTIDE SEQUENCE</scope>
    <source>
        <strain evidence="3">GBR_01_08_01A</strain>
        <tissue evidence="3">Thorax + abdomen</tissue>
    </source>
</reference>
<dbReference type="InterPro" id="IPR032718">
    <property type="entry name" value="PGBD4_Znf_C"/>
</dbReference>
<accession>A0AAD9R891</accession>
<evidence type="ECO:0000259" key="1">
    <source>
        <dbReference type="Pfam" id="PF13842"/>
    </source>
</evidence>
<gene>
    <name evidence="3" type="ORF">KPH14_008342</name>
</gene>
<dbReference type="AlphaFoldDB" id="A0AAD9R891"/>
<organism evidence="3 4">
    <name type="scientific">Odynerus spinipes</name>
    <dbReference type="NCBI Taxonomy" id="1348599"/>
    <lineage>
        <taxon>Eukaryota</taxon>
        <taxon>Metazoa</taxon>
        <taxon>Ecdysozoa</taxon>
        <taxon>Arthropoda</taxon>
        <taxon>Hexapoda</taxon>
        <taxon>Insecta</taxon>
        <taxon>Pterygota</taxon>
        <taxon>Neoptera</taxon>
        <taxon>Endopterygota</taxon>
        <taxon>Hymenoptera</taxon>
        <taxon>Apocrita</taxon>
        <taxon>Aculeata</taxon>
        <taxon>Vespoidea</taxon>
        <taxon>Vespidae</taxon>
        <taxon>Eumeninae</taxon>
        <taxon>Odynerus</taxon>
    </lineage>
</organism>
<proteinExistence type="predicted"/>
<dbReference type="InterPro" id="IPR029526">
    <property type="entry name" value="PGBD"/>
</dbReference>
<evidence type="ECO:0000259" key="2">
    <source>
        <dbReference type="Pfam" id="PF13843"/>
    </source>
</evidence>